<comment type="subcellular location">
    <subcellularLocation>
        <location evidence="1">Cell membrane</location>
    </subcellularLocation>
</comment>
<dbReference type="PROSITE" id="PS50111">
    <property type="entry name" value="CHEMOTAXIS_TRANSDUC_2"/>
    <property type="match status" value="1"/>
</dbReference>
<evidence type="ECO:0000259" key="9">
    <source>
        <dbReference type="PROSITE" id="PS50885"/>
    </source>
</evidence>
<feature type="transmembrane region" description="Helical" evidence="7">
    <location>
        <begin position="57"/>
        <end position="79"/>
    </location>
</feature>
<organism evidence="10 11">
    <name type="scientific">Gracilibacillus halotolerans</name>
    <dbReference type="NCBI Taxonomy" id="74386"/>
    <lineage>
        <taxon>Bacteria</taxon>
        <taxon>Bacillati</taxon>
        <taxon>Bacillota</taxon>
        <taxon>Bacilli</taxon>
        <taxon>Bacillales</taxon>
        <taxon>Bacillaceae</taxon>
        <taxon>Gracilibacillus</taxon>
    </lineage>
</organism>
<evidence type="ECO:0000256" key="4">
    <source>
        <dbReference type="ARBA" id="ARBA00023224"/>
    </source>
</evidence>
<dbReference type="Gene3D" id="6.10.340.10">
    <property type="match status" value="1"/>
</dbReference>
<keyword evidence="3 7" id="KW-0472">Membrane</keyword>
<sequence length="712" mass="79365">MKKIKFKKPRWLKGFKVKNPLKNRQLFKKLSRKDKKTTKTISGGIEVKKKDSISTRILLGLLLSTLLAVVVVGVSSYLISNNIIKEKVTDASEQTIIQAGDKLDYMMQGHRDRISELLLSDNFTTTLTEVTRFENTNSFEYYTAKKVIDDALTNISMVDKNVTLYLLDLDKDTLISSSATVPEVNILESEWYKEAKEADQSTYWVGGLEKGVSQSNKEPTILFTQRLSISKTDFLLLIELNKAVFADALESVRFGEDERAYVVNENNQVVFSFENNEITNAYPYKFSMDEGTNVTQVNDELVFHYPSTVTDWYYVGSVSESELTKDTRIIFYITIGIIILSLIVAFFIANFIVRSIATPLANMSGLMAQAQDGDLRVRSNDVSRKDEIGYLAKSFNQMLENINDLMHRTTESSNKVMSAAAELSEIAQAQSQSAKEVSAASEEIASGAAGLTDEAERGNTLASSIHDEVENVYRNNSEMENYAINVLETSHQGLEKMNELVQKTKDGEQMTSLLADKVDTLKTSTEQINEVMVMLTNIAQQTNLLSLNAAIEAARAGEAGKGFAVVADEIRKLSTQSKDSIDKVEEITSGIVNEVNETLVVLEEANPRFKEQVDQAVDTQSMLNQVGEQMASFTSKIQEITTSMEQLRESQEVLTSTVHQVSATAEESSAISEEVSATTEEQLKVSDSLVTTSNELKTLSEELQEMIKRFKV</sequence>
<reference evidence="10 11" key="1">
    <citation type="submission" date="2020-08" db="EMBL/GenBank/DDBJ databases">
        <title>Genomic Encyclopedia of Type Strains, Phase IV (KMG-IV): sequencing the most valuable type-strain genomes for metagenomic binning, comparative biology and taxonomic classification.</title>
        <authorList>
            <person name="Goeker M."/>
        </authorList>
    </citation>
    <scope>NUCLEOTIDE SEQUENCE [LARGE SCALE GENOMIC DNA]</scope>
    <source>
        <strain evidence="10 11">DSM 11805</strain>
    </source>
</reference>
<gene>
    <name evidence="10" type="ORF">GGQ92_002014</name>
</gene>
<dbReference type="CDD" id="cd06225">
    <property type="entry name" value="HAMP"/>
    <property type="match status" value="1"/>
</dbReference>
<dbReference type="GO" id="GO:0005886">
    <property type="term" value="C:plasma membrane"/>
    <property type="evidence" value="ECO:0007669"/>
    <property type="project" value="UniProtKB-SubCell"/>
</dbReference>
<evidence type="ECO:0000256" key="1">
    <source>
        <dbReference type="ARBA" id="ARBA00004236"/>
    </source>
</evidence>
<evidence type="ECO:0000256" key="6">
    <source>
        <dbReference type="PROSITE-ProRule" id="PRU00284"/>
    </source>
</evidence>
<dbReference type="GO" id="GO:0007165">
    <property type="term" value="P:signal transduction"/>
    <property type="evidence" value="ECO:0007669"/>
    <property type="project" value="UniProtKB-KW"/>
</dbReference>
<dbReference type="PANTHER" id="PTHR32089">
    <property type="entry name" value="METHYL-ACCEPTING CHEMOTAXIS PROTEIN MCPB"/>
    <property type="match status" value="1"/>
</dbReference>
<dbReference type="SMART" id="SM00283">
    <property type="entry name" value="MA"/>
    <property type="match status" value="1"/>
</dbReference>
<evidence type="ECO:0000313" key="11">
    <source>
        <dbReference type="Proteomes" id="UP000572212"/>
    </source>
</evidence>
<dbReference type="PROSITE" id="PS50885">
    <property type="entry name" value="HAMP"/>
    <property type="match status" value="1"/>
</dbReference>
<dbReference type="SMART" id="SM00304">
    <property type="entry name" value="HAMP"/>
    <property type="match status" value="1"/>
</dbReference>
<keyword evidence="2" id="KW-1003">Cell membrane</keyword>
<dbReference type="Pfam" id="PF00015">
    <property type="entry name" value="MCPsignal"/>
    <property type="match status" value="1"/>
</dbReference>
<dbReference type="SUPFAM" id="SSF58104">
    <property type="entry name" value="Methyl-accepting chemotaxis protein (MCP) signaling domain"/>
    <property type="match status" value="1"/>
</dbReference>
<evidence type="ECO:0000313" key="10">
    <source>
        <dbReference type="EMBL" id="MBB6513210.1"/>
    </source>
</evidence>
<dbReference type="Gene3D" id="1.10.287.950">
    <property type="entry name" value="Methyl-accepting chemotaxis protein"/>
    <property type="match status" value="1"/>
</dbReference>
<dbReference type="EMBL" id="JACHON010000009">
    <property type="protein sequence ID" value="MBB6513210.1"/>
    <property type="molecule type" value="Genomic_DNA"/>
</dbReference>
<comment type="similarity">
    <text evidence="5">Belongs to the methyl-accepting chemotaxis (MCP) protein family.</text>
</comment>
<protein>
    <submittedName>
        <fullName evidence="10">Methyl-accepting chemotaxis protein</fullName>
    </submittedName>
</protein>
<feature type="domain" description="HAMP" evidence="9">
    <location>
        <begin position="354"/>
        <end position="407"/>
    </location>
</feature>
<keyword evidence="7" id="KW-1133">Transmembrane helix</keyword>
<keyword evidence="4 6" id="KW-0807">Transducer</keyword>
<evidence type="ECO:0000259" key="8">
    <source>
        <dbReference type="PROSITE" id="PS50111"/>
    </source>
</evidence>
<keyword evidence="7" id="KW-0812">Transmembrane</keyword>
<comment type="caution">
    <text evidence="10">The sequence shown here is derived from an EMBL/GenBank/DDBJ whole genome shotgun (WGS) entry which is preliminary data.</text>
</comment>
<dbReference type="InterPro" id="IPR004089">
    <property type="entry name" value="MCPsignal_dom"/>
</dbReference>
<dbReference type="RefSeq" id="WP_184247982.1">
    <property type="nucleotide sequence ID" value="NZ_BAAACU010000055.1"/>
</dbReference>
<dbReference type="AlphaFoldDB" id="A0A841RGG4"/>
<accession>A0A841RGG4</accession>
<evidence type="ECO:0000256" key="5">
    <source>
        <dbReference type="ARBA" id="ARBA00029447"/>
    </source>
</evidence>
<feature type="transmembrane region" description="Helical" evidence="7">
    <location>
        <begin position="329"/>
        <end position="353"/>
    </location>
</feature>
<dbReference type="PANTHER" id="PTHR32089:SF112">
    <property type="entry name" value="LYSOZYME-LIKE PROTEIN-RELATED"/>
    <property type="match status" value="1"/>
</dbReference>
<dbReference type="InterPro" id="IPR003660">
    <property type="entry name" value="HAMP_dom"/>
</dbReference>
<evidence type="ECO:0000256" key="2">
    <source>
        <dbReference type="ARBA" id="ARBA00022475"/>
    </source>
</evidence>
<keyword evidence="11" id="KW-1185">Reference proteome</keyword>
<evidence type="ECO:0000256" key="7">
    <source>
        <dbReference type="SAM" id="Phobius"/>
    </source>
</evidence>
<name>A0A841RGG4_9BACI</name>
<evidence type="ECO:0000256" key="3">
    <source>
        <dbReference type="ARBA" id="ARBA00023136"/>
    </source>
</evidence>
<proteinExistence type="inferred from homology"/>
<dbReference type="Proteomes" id="UP000572212">
    <property type="component" value="Unassembled WGS sequence"/>
</dbReference>
<dbReference type="Pfam" id="PF00672">
    <property type="entry name" value="HAMP"/>
    <property type="match status" value="1"/>
</dbReference>
<feature type="domain" description="Methyl-accepting transducer" evidence="8">
    <location>
        <begin position="426"/>
        <end position="676"/>
    </location>
</feature>